<dbReference type="SUPFAM" id="SSF54637">
    <property type="entry name" value="Thioesterase/thiol ester dehydrase-isomerase"/>
    <property type="match status" value="1"/>
</dbReference>
<keyword evidence="2" id="KW-1185">Reference proteome</keyword>
<gene>
    <name evidence="1" type="ORF">C482_11173</name>
</gene>
<name>M0AKF2_9EURY</name>
<accession>M0AKF2</accession>
<dbReference type="Proteomes" id="UP000011693">
    <property type="component" value="Unassembled WGS sequence"/>
</dbReference>
<reference evidence="1 2" key="1">
    <citation type="journal article" date="2014" name="PLoS Genet.">
        <title>Phylogenetically driven sequencing of extremely halophilic archaea reveals strategies for static and dynamic osmo-response.</title>
        <authorList>
            <person name="Becker E.A."/>
            <person name="Seitzer P.M."/>
            <person name="Tritt A."/>
            <person name="Larsen D."/>
            <person name="Krusor M."/>
            <person name="Yao A.I."/>
            <person name="Wu D."/>
            <person name="Madern D."/>
            <person name="Eisen J.A."/>
            <person name="Darling A.E."/>
            <person name="Facciotti M.T."/>
        </authorList>
    </citation>
    <scope>NUCLEOTIDE SEQUENCE [LARGE SCALE GENOMIC DNA]</scope>
    <source>
        <strain evidence="1 2">JCM 10990</strain>
    </source>
</reference>
<evidence type="ECO:0000313" key="2">
    <source>
        <dbReference type="Proteomes" id="UP000011693"/>
    </source>
</evidence>
<dbReference type="InterPro" id="IPR029069">
    <property type="entry name" value="HotDog_dom_sf"/>
</dbReference>
<dbReference type="PATRIC" id="fig|1227492.4.peg.2203"/>
<proteinExistence type="predicted"/>
<dbReference type="AlphaFoldDB" id="M0AKF2"/>
<organism evidence="1 2">
    <name type="scientific">Natrialba chahannaoensis JCM 10990</name>
    <dbReference type="NCBI Taxonomy" id="1227492"/>
    <lineage>
        <taxon>Archaea</taxon>
        <taxon>Methanobacteriati</taxon>
        <taxon>Methanobacteriota</taxon>
        <taxon>Stenosarchaea group</taxon>
        <taxon>Halobacteria</taxon>
        <taxon>Halobacteriales</taxon>
        <taxon>Natrialbaceae</taxon>
        <taxon>Natrialba</taxon>
    </lineage>
</organism>
<dbReference type="EMBL" id="AOIN01000060">
    <property type="protein sequence ID" value="ELY98836.1"/>
    <property type="molecule type" value="Genomic_DNA"/>
</dbReference>
<protein>
    <submittedName>
        <fullName evidence="1">Acyl dehydratase MaoC</fullName>
    </submittedName>
</protein>
<comment type="caution">
    <text evidence="1">The sequence shown here is derived from an EMBL/GenBank/DDBJ whole genome shotgun (WGS) entry which is preliminary data.</text>
</comment>
<sequence>MAFHLPVQIDDRVTGTVEVVEELGDSKYCLSTTVRNTTQEKLALEGEAVVLMDK</sequence>
<evidence type="ECO:0000313" key="1">
    <source>
        <dbReference type="EMBL" id="ELY98836.1"/>
    </source>
</evidence>
<dbReference type="Gene3D" id="3.10.129.10">
    <property type="entry name" value="Hotdog Thioesterase"/>
    <property type="match status" value="1"/>
</dbReference>